<feature type="domain" description="DUF3592" evidence="2">
    <location>
        <begin position="37"/>
        <end position="103"/>
    </location>
</feature>
<gene>
    <name evidence="3" type="ORF">QNI16_29520</name>
</gene>
<organism evidence="3 4">
    <name type="scientific">Xanthocytophaga flava</name>
    <dbReference type="NCBI Taxonomy" id="3048013"/>
    <lineage>
        <taxon>Bacteria</taxon>
        <taxon>Pseudomonadati</taxon>
        <taxon>Bacteroidota</taxon>
        <taxon>Cytophagia</taxon>
        <taxon>Cytophagales</taxon>
        <taxon>Rhodocytophagaceae</taxon>
        <taxon>Xanthocytophaga</taxon>
    </lineage>
</organism>
<evidence type="ECO:0000256" key="1">
    <source>
        <dbReference type="SAM" id="Phobius"/>
    </source>
</evidence>
<sequence length="230" mass="25557">MKLFVYIFGGVGVALVIGSVFSLIHSRNFIANSETSEGIVTQLNYHRDSDGGGTYYPMVQFSTQTGSIFNVAGNTGSNPAAYSIGETVKVYYNPENPTDIMLPDFFSMWGVTLILGGLGLIFSTIGGAFGFSIYKQKVTTEWLQQHGESVQAQFSSISLNTNLTINGRNPFVIYCQWVDTLSNKVYVFQSKNIWFDPAPYISQTQLKVLIDPKNPKKRHYVDLSFLPQEA</sequence>
<dbReference type="InterPro" id="IPR021994">
    <property type="entry name" value="DUF3592"/>
</dbReference>
<dbReference type="EMBL" id="JASJOS010000016">
    <property type="protein sequence ID" value="MDJ1484675.1"/>
    <property type="molecule type" value="Genomic_DNA"/>
</dbReference>
<evidence type="ECO:0000313" key="4">
    <source>
        <dbReference type="Proteomes" id="UP001241110"/>
    </source>
</evidence>
<keyword evidence="1" id="KW-0812">Transmembrane</keyword>
<comment type="caution">
    <text evidence="3">The sequence shown here is derived from an EMBL/GenBank/DDBJ whole genome shotgun (WGS) entry which is preliminary data.</text>
</comment>
<keyword evidence="1" id="KW-0472">Membrane</keyword>
<dbReference type="AlphaFoldDB" id="A0AAE3QWT8"/>
<dbReference type="Pfam" id="PF12158">
    <property type="entry name" value="DUF3592"/>
    <property type="match status" value="1"/>
</dbReference>
<feature type="transmembrane region" description="Helical" evidence="1">
    <location>
        <begin position="106"/>
        <end position="134"/>
    </location>
</feature>
<dbReference type="Proteomes" id="UP001241110">
    <property type="component" value="Unassembled WGS sequence"/>
</dbReference>
<proteinExistence type="predicted"/>
<reference evidence="3" key="1">
    <citation type="submission" date="2023-05" db="EMBL/GenBank/DDBJ databases">
        <authorList>
            <person name="Zhang X."/>
        </authorList>
    </citation>
    <scope>NUCLEOTIDE SEQUENCE</scope>
    <source>
        <strain evidence="3">YF14B1</strain>
    </source>
</reference>
<dbReference type="RefSeq" id="WP_313986291.1">
    <property type="nucleotide sequence ID" value="NZ_JASJOS010000016.1"/>
</dbReference>
<keyword evidence="1" id="KW-1133">Transmembrane helix</keyword>
<name>A0AAE3QWT8_9BACT</name>
<feature type="transmembrane region" description="Helical" evidence="1">
    <location>
        <begin position="5"/>
        <end position="24"/>
    </location>
</feature>
<accession>A0AAE3QWT8</accession>
<protein>
    <submittedName>
        <fullName evidence="3">DUF3592 domain-containing protein</fullName>
    </submittedName>
</protein>
<evidence type="ECO:0000259" key="2">
    <source>
        <dbReference type="Pfam" id="PF12158"/>
    </source>
</evidence>
<evidence type="ECO:0000313" key="3">
    <source>
        <dbReference type="EMBL" id="MDJ1484675.1"/>
    </source>
</evidence>